<gene>
    <name evidence="1" type="ORF">ABT39_MTgene3446</name>
</gene>
<geneLocation type="mitochondrion" evidence="1"/>
<keyword evidence="1" id="KW-0496">Mitochondrion</keyword>
<dbReference type="EMBL" id="LKAM01000020">
    <property type="protein sequence ID" value="KUM45373.1"/>
    <property type="molecule type" value="Genomic_DNA"/>
</dbReference>
<name>A0A101LUG7_PICGL</name>
<reference evidence="1" key="1">
    <citation type="journal article" date="2015" name="Genome Biol. Evol.">
        <title>Organellar Genomes of White Spruce (Picea glauca): Assembly and Annotation.</title>
        <authorList>
            <person name="Jackman S.D."/>
            <person name="Warren R.L."/>
            <person name="Gibb E.A."/>
            <person name="Vandervalk B.P."/>
            <person name="Mohamadi H."/>
            <person name="Chu J."/>
            <person name="Raymond A."/>
            <person name="Pleasance S."/>
            <person name="Coope R."/>
            <person name="Wildung M.R."/>
            <person name="Ritland C.E."/>
            <person name="Bousquet J."/>
            <person name="Jones S.J."/>
            <person name="Bohlmann J."/>
            <person name="Birol I."/>
        </authorList>
    </citation>
    <scope>NUCLEOTIDE SEQUENCE [LARGE SCALE GENOMIC DNA]</scope>
    <source>
        <tissue evidence="1">Flushing bud</tissue>
    </source>
</reference>
<comment type="caution">
    <text evidence="1">The sequence shown here is derived from an EMBL/GenBank/DDBJ whole genome shotgun (WGS) entry which is preliminary data.</text>
</comment>
<organism evidence="1">
    <name type="scientific">Picea glauca</name>
    <name type="common">White spruce</name>
    <name type="synonym">Pinus glauca</name>
    <dbReference type="NCBI Taxonomy" id="3330"/>
    <lineage>
        <taxon>Eukaryota</taxon>
        <taxon>Viridiplantae</taxon>
        <taxon>Streptophyta</taxon>
        <taxon>Embryophyta</taxon>
        <taxon>Tracheophyta</taxon>
        <taxon>Spermatophyta</taxon>
        <taxon>Pinopsida</taxon>
        <taxon>Pinidae</taxon>
        <taxon>Conifers I</taxon>
        <taxon>Pinales</taxon>
        <taxon>Pinaceae</taxon>
        <taxon>Picea</taxon>
    </lineage>
</organism>
<evidence type="ECO:0000313" key="1">
    <source>
        <dbReference type="EMBL" id="KUM45373.1"/>
    </source>
</evidence>
<sequence>MSHIQNGISMNFIYTFITIMRNHRLRTASCVYLDKE</sequence>
<dbReference type="AlphaFoldDB" id="A0A101LUG7"/>
<accession>A0A101LUG7</accession>
<protein>
    <submittedName>
        <fullName evidence="1">Uncharacterized protein</fullName>
    </submittedName>
</protein>
<proteinExistence type="predicted"/>